<sequence length="212" mass="22884">MNKKIQKLTVSGVMIALAVSLSFVKVFALPYGGSITAFSMVPIMLVGFIYGIPWGLLTGAVYGVIEGVLGATVTAAFADQDVKGVLIICLLDYIVAFSVLGLSSIFKKGIKNAPVAFGLGTLTSGLLRYLCHFISGYLVFGQWAEWFFTQKSVTFGQKILEKYSGKGLAAIYSLIYNGTYMIPEIILSVILAVILMNIPQVKRIAYSGNLNK</sequence>
<dbReference type="Pfam" id="PF09515">
    <property type="entry name" value="Thia_YuaJ"/>
    <property type="match status" value="1"/>
</dbReference>
<dbReference type="GO" id="GO:0015234">
    <property type="term" value="F:thiamine transmembrane transporter activity"/>
    <property type="evidence" value="ECO:0007669"/>
    <property type="project" value="InterPro"/>
</dbReference>
<name>A0A645BUM7_9ZZZZ</name>
<reference evidence="2" key="1">
    <citation type="submission" date="2019-08" db="EMBL/GenBank/DDBJ databases">
        <authorList>
            <person name="Kucharzyk K."/>
            <person name="Murdoch R.W."/>
            <person name="Higgins S."/>
            <person name="Loffler F."/>
        </authorList>
    </citation>
    <scope>NUCLEOTIDE SEQUENCE</scope>
</reference>
<keyword evidence="1" id="KW-1133">Transmembrane helix</keyword>
<dbReference type="EMBL" id="VSSQ01022567">
    <property type="protein sequence ID" value="MPM68962.1"/>
    <property type="molecule type" value="Genomic_DNA"/>
</dbReference>
<comment type="caution">
    <text evidence="2">The sequence shown here is derived from an EMBL/GenBank/DDBJ whole genome shotgun (WGS) entry which is preliminary data.</text>
</comment>
<evidence type="ECO:0000313" key="2">
    <source>
        <dbReference type="EMBL" id="MPM68962.1"/>
    </source>
</evidence>
<gene>
    <name evidence="2" type="primary">thiT_4</name>
    <name evidence="2" type="ORF">SDC9_115899</name>
</gene>
<protein>
    <submittedName>
        <fullName evidence="2">Thiamine transporter ThiT</fullName>
    </submittedName>
</protein>
<dbReference type="InterPro" id="IPR012651">
    <property type="entry name" value="Thia_Transptr_ThiT"/>
</dbReference>
<dbReference type="Gene3D" id="1.10.1760.20">
    <property type="match status" value="1"/>
</dbReference>
<keyword evidence="1" id="KW-0472">Membrane</keyword>
<organism evidence="2">
    <name type="scientific">bioreactor metagenome</name>
    <dbReference type="NCBI Taxonomy" id="1076179"/>
    <lineage>
        <taxon>unclassified sequences</taxon>
        <taxon>metagenomes</taxon>
        <taxon>ecological metagenomes</taxon>
    </lineage>
</organism>
<feature type="transmembrane region" description="Helical" evidence="1">
    <location>
        <begin position="84"/>
        <end position="103"/>
    </location>
</feature>
<feature type="transmembrane region" description="Helical" evidence="1">
    <location>
        <begin position="115"/>
        <end position="140"/>
    </location>
</feature>
<dbReference type="AlphaFoldDB" id="A0A645BUM7"/>
<accession>A0A645BUM7</accession>
<proteinExistence type="predicted"/>
<feature type="transmembrane region" description="Helical" evidence="1">
    <location>
        <begin position="180"/>
        <end position="198"/>
    </location>
</feature>
<dbReference type="GO" id="GO:0005886">
    <property type="term" value="C:plasma membrane"/>
    <property type="evidence" value="ECO:0007669"/>
    <property type="project" value="InterPro"/>
</dbReference>
<keyword evidence="1" id="KW-0812">Transmembrane</keyword>
<evidence type="ECO:0000256" key="1">
    <source>
        <dbReference type="SAM" id="Phobius"/>
    </source>
</evidence>
<feature type="transmembrane region" description="Helical" evidence="1">
    <location>
        <begin position="34"/>
        <end position="52"/>
    </location>
</feature>